<keyword evidence="3" id="KW-1185">Reference proteome</keyword>
<evidence type="ECO:0000313" key="3">
    <source>
        <dbReference type="Proteomes" id="UP001521184"/>
    </source>
</evidence>
<feature type="transmembrane region" description="Helical" evidence="1">
    <location>
        <begin position="152"/>
        <end position="173"/>
    </location>
</feature>
<gene>
    <name evidence="2" type="ORF">SLS58_001662</name>
</gene>
<dbReference type="EMBL" id="JAKEKT020000006">
    <property type="protein sequence ID" value="KAL1649605.1"/>
    <property type="molecule type" value="Genomic_DNA"/>
</dbReference>
<comment type="caution">
    <text evidence="2">The sequence shown here is derived from an EMBL/GenBank/DDBJ whole genome shotgun (WGS) entry which is preliminary data.</text>
</comment>
<keyword evidence="1" id="KW-0812">Transmembrane</keyword>
<sequence>MTLCEITTSSSDNGEASCGVKAVRHTSGLPVSGNLTALDEPTAAASMLQAIPFVLSSRHPRDPGTLDKLLKDPLSIFKEKYDTNTWYYEDMSLNLFQARLGMLLNTFIRASYDMPSLVGMKSMTWDNETEWANTTGIWTEFTEDIYDIQIPWFTLYMASTIVLTLCGLVNVVLRTMIRAPDFLGSISALTRDTPFVDAPPGGSTMDGTDRARLLKDKWVRIQDVKPDEEVGRIAFSDAKGPGGLRIGRRYE</sequence>
<protein>
    <submittedName>
        <fullName evidence="2">Uncharacterized protein</fullName>
    </submittedName>
</protein>
<evidence type="ECO:0000256" key="1">
    <source>
        <dbReference type="SAM" id="Phobius"/>
    </source>
</evidence>
<accession>A0ABR3U1R2</accession>
<dbReference type="Proteomes" id="UP001521184">
    <property type="component" value="Unassembled WGS sequence"/>
</dbReference>
<proteinExistence type="predicted"/>
<keyword evidence="1" id="KW-0472">Membrane</keyword>
<evidence type="ECO:0000313" key="2">
    <source>
        <dbReference type="EMBL" id="KAL1649605.1"/>
    </source>
</evidence>
<reference evidence="2 3" key="1">
    <citation type="journal article" date="2023" name="Plant Dis.">
        <title>First Report of Diplodia intermedia Causing Canker and Dieback Diseases on Apple Trees in Canada.</title>
        <authorList>
            <person name="Ellouze W."/>
            <person name="Ilyukhin E."/>
            <person name="Sulman M."/>
            <person name="Ali S."/>
        </authorList>
    </citation>
    <scope>NUCLEOTIDE SEQUENCE [LARGE SCALE GENOMIC DNA]</scope>
    <source>
        <strain evidence="2 3">M45-28</strain>
    </source>
</reference>
<name>A0ABR3U1R2_9PEZI</name>
<keyword evidence="1" id="KW-1133">Transmembrane helix</keyword>
<organism evidence="2 3">
    <name type="scientific">Diplodia intermedia</name>
    <dbReference type="NCBI Taxonomy" id="856260"/>
    <lineage>
        <taxon>Eukaryota</taxon>
        <taxon>Fungi</taxon>
        <taxon>Dikarya</taxon>
        <taxon>Ascomycota</taxon>
        <taxon>Pezizomycotina</taxon>
        <taxon>Dothideomycetes</taxon>
        <taxon>Dothideomycetes incertae sedis</taxon>
        <taxon>Botryosphaeriales</taxon>
        <taxon>Botryosphaeriaceae</taxon>
        <taxon>Diplodia</taxon>
    </lineage>
</organism>